<keyword evidence="4 17" id="KW-0812">Transmembrane</keyword>
<evidence type="ECO:0000256" key="11">
    <source>
        <dbReference type="ARBA" id="ARBA00023180"/>
    </source>
</evidence>
<dbReference type="InterPro" id="IPR001828">
    <property type="entry name" value="ANF_lig-bd_rcpt"/>
</dbReference>
<keyword evidence="8" id="KW-0342">GTP-binding</keyword>
<protein>
    <recommendedName>
        <fullName evidence="3 15">Guanylate cyclase</fullName>
        <ecNumber evidence="3 15">4.6.1.2</ecNumber>
    </recommendedName>
</protein>
<dbReference type="InterPro" id="IPR001245">
    <property type="entry name" value="Ser-Thr/Tyr_kinase_cat_dom"/>
</dbReference>
<dbReference type="GO" id="GO:0007168">
    <property type="term" value="P:receptor guanylyl cyclase signaling pathway"/>
    <property type="evidence" value="ECO:0007669"/>
    <property type="project" value="TreeGrafter"/>
</dbReference>
<keyword evidence="18" id="KW-0732">Signal</keyword>
<evidence type="ECO:0000256" key="7">
    <source>
        <dbReference type="ARBA" id="ARBA00022989"/>
    </source>
</evidence>
<dbReference type="WBParaSite" id="PTRK_0000499800.1">
    <property type="protein sequence ID" value="PTRK_0000499800.1"/>
    <property type="gene ID" value="PTRK_0000499800"/>
</dbReference>
<dbReference type="GO" id="GO:0004016">
    <property type="term" value="F:adenylate cyclase activity"/>
    <property type="evidence" value="ECO:0007669"/>
    <property type="project" value="TreeGrafter"/>
</dbReference>
<dbReference type="PANTHER" id="PTHR11920">
    <property type="entry name" value="GUANYLYL CYCLASE"/>
    <property type="match status" value="1"/>
</dbReference>
<name>A0A0N4ZBT9_PARTI</name>
<dbReference type="GO" id="GO:0001653">
    <property type="term" value="F:peptide receptor activity"/>
    <property type="evidence" value="ECO:0007669"/>
    <property type="project" value="TreeGrafter"/>
</dbReference>
<dbReference type="AlphaFoldDB" id="A0A0N4ZBT9"/>
<dbReference type="InterPro" id="IPR029787">
    <property type="entry name" value="Nucleotide_cyclase"/>
</dbReference>
<dbReference type="Pfam" id="PF00211">
    <property type="entry name" value="Guanylate_cyc"/>
    <property type="match status" value="1"/>
</dbReference>
<evidence type="ECO:0000256" key="4">
    <source>
        <dbReference type="ARBA" id="ARBA00022692"/>
    </source>
</evidence>
<comment type="subcellular location">
    <subcellularLocation>
        <location evidence="2">Membrane</location>
        <topology evidence="2">Single-pass type I membrane protein</topology>
    </subcellularLocation>
</comment>
<dbReference type="GO" id="GO:0042330">
    <property type="term" value="P:taxis"/>
    <property type="evidence" value="ECO:0007669"/>
    <property type="project" value="UniProtKB-ARBA"/>
</dbReference>
<dbReference type="FunFam" id="3.30.70.1230:FF:000035">
    <property type="entry name" value="Guanylate cyclase"/>
    <property type="match status" value="1"/>
</dbReference>
<evidence type="ECO:0000256" key="5">
    <source>
        <dbReference type="ARBA" id="ARBA00022741"/>
    </source>
</evidence>
<feature type="chain" id="PRO_5005891454" description="Guanylate cyclase" evidence="18">
    <location>
        <begin position="22"/>
        <end position="1123"/>
    </location>
</feature>
<dbReference type="InterPro" id="IPR028082">
    <property type="entry name" value="Peripla_BP_I"/>
</dbReference>
<evidence type="ECO:0000256" key="8">
    <source>
        <dbReference type="ARBA" id="ARBA00023134"/>
    </source>
</evidence>
<comment type="catalytic activity">
    <reaction evidence="1 15">
        <text>GTP = 3',5'-cyclic GMP + diphosphate</text>
        <dbReference type="Rhea" id="RHEA:13665"/>
        <dbReference type="ChEBI" id="CHEBI:33019"/>
        <dbReference type="ChEBI" id="CHEBI:37565"/>
        <dbReference type="ChEBI" id="CHEBI:57746"/>
        <dbReference type="EC" id="4.6.1.2"/>
    </reaction>
</comment>
<evidence type="ECO:0000256" key="2">
    <source>
        <dbReference type="ARBA" id="ARBA00004479"/>
    </source>
</evidence>
<dbReference type="GO" id="GO:0009582">
    <property type="term" value="P:detection of abiotic stimulus"/>
    <property type="evidence" value="ECO:0007669"/>
    <property type="project" value="UniProtKB-ARBA"/>
</dbReference>
<keyword evidence="12 14" id="KW-0456">Lyase</keyword>
<evidence type="ECO:0000256" key="16">
    <source>
        <dbReference type="SAM" id="Coils"/>
    </source>
</evidence>
<proteinExistence type="inferred from homology"/>
<dbReference type="InterPro" id="IPR011009">
    <property type="entry name" value="Kinase-like_dom_sf"/>
</dbReference>
<evidence type="ECO:0000256" key="10">
    <source>
        <dbReference type="ARBA" id="ARBA00023170"/>
    </source>
</evidence>
<evidence type="ECO:0000256" key="3">
    <source>
        <dbReference type="ARBA" id="ARBA00012202"/>
    </source>
</evidence>
<keyword evidence="11" id="KW-0325">Glycoprotein</keyword>
<evidence type="ECO:0000259" key="20">
    <source>
        <dbReference type="PROSITE" id="PS50125"/>
    </source>
</evidence>
<dbReference type="STRING" id="131310.A0A0N4ZBT9"/>
<dbReference type="Gene3D" id="3.40.50.2300">
    <property type="match status" value="2"/>
</dbReference>
<keyword evidence="21" id="KW-1185">Reference proteome</keyword>
<dbReference type="GO" id="GO:0009581">
    <property type="term" value="P:detection of external stimulus"/>
    <property type="evidence" value="ECO:0007669"/>
    <property type="project" value="UniProtKB-ARBA"/>
</dbReference>
<dbReference type="PANTHER" id="PTHR11920:SF260">
    <property type="entry name" value="RECEPTOR-TYPE GUANYLATE CYCLASE GCY-23"/>
    <property type="match status" value="1"/>
</dbReference>
<dbReference type="GO" id="GO:0004383">
    <property type="term" value="F:guanylate cyclase activity"/>
    <property type="evidence" value="ECO:0007669"/>
    <property type="project" value="UniProtKB-EC"/>
</dbReference>
<dbReference type="CDD" id="cd07302">
    <property type="entry name" value="CHD"/>
    <property type="match status" value="1"/>
</dbReference>
<dbReference type="InterPro" id="IPR000719">
    <property type="entry name" value="Prot_kinase_dom"/>
</dbReference>
<keyword evidence="13 15" id="KW-0141">cGMP biosynthesis</keyword>
<keyword evidence="9 17" id="KW-0472">Membrane</keyword>
<evidence type="ECO:0000259" key="19">
    <source>
        <dbReference type="PROSITE" id="PS50011"/>
    </source>
</evidence>
<dbReference type="GO" id="GO:0004672">
    <property type="term" value="F:protein kinase activity"/>
    <property type="evidence" value="ECO:0007669"/>
    <property type="project" value="InterPro"/>
</dbReference>
<feature type="transmembrane region" description="Helical" evidence="17">
    <location>
        <begin position="510"/>
        <end position="532"/>
    </location>
</feature>
<dbReference type="Proteomes" id="UP000038045">
    <property type="component" value="Unplaced"/>
</dbReference>
<dbReference type="Pfam" id="PF07714">
    <property type="entry name" value="PK_Tyr_Ser-Thr"/>
    <property type="match status" value="1"/>
</dbReference>
<dbReference type="CDD" id="cd06352">
    <property type="entry name" value="PBP1_NPR_GC-like"/>
    <property type="match status" value="1"/>
</dbReference>
<dbReference type="InterPro" id="IPR001054">
    <property type="entry name" value="A/G_cyclase"/>
</dbReference>
<dbReference type="GO" id="GO:0009266">
    <property type="term" value="P:response to temperature stimulus"/>
    <property type="evidence" value="ECO:0007669"/>
    <property type="project" value="UniProtKB-ARBA"/>
</dbReference>
<evidence type="ECO:0000256" key="14">
    <source>
        <dbReference type="RuleBase" id="RU000405"/>
    </source>
</evidence>
<dbReference type="GO" id="GO:0043005">
    <property type="term" value="C:neuron projection"/>
    <property type="evidence" value="ECO:0007669"/>
    <property type="project" value="UniProtKB-ARBA"/>
</dbReference>
<keyword evidence="7 17" id="KW-1133">Transmembrane helix</keyword>
<evidence type="ECO:0000256" key="1">
    <source>
        <dbReference type="ARBA" id="ARBA00001436"/>
    </source>
</evidence>
<accession>A0A0N4ZBT9</accession>
<dbReference type="SUPFAM" id="SSF56112">
    <property type="entry name" value="Protein kinase-like (PK-like)"/>
    <property type="match status" value="1"/>
</dbReference>
<evidence type="ECO:0000256" key="15">
    <source>
        <dbReference type="RuleBase" id="RU003431"/>
    </source>
</evidence>
<reference evidence="22" key="1">
    <citation type="submission" date="2017-02" db="UniProtKB">
        <authorList>
            <consortium name="WormBaseParasite"/>
        </authorList>
    </citation>
    <scope>IDENTIFICATION</scope>
</reference>
<feature type="domain" description="Protein kinase" evidence="19">
    <location>
        <begin position="562"/>
        <end position="862"/>
    </location>
</feature>
<evidence type="ECO:0000256" key="18">
    <source>
        <dbReference type="SAM" id="SignalP"/>
    </source>
</evidence>
<dbReference type="GO" id="GO:0005524">
    <property type="term" value="F:ATP binding"/>
    <property type="evidence" value="ECO:0007669"/>
    <property type="project" value="InterPro"/>
</dbReference>
<dbReference type="PROSITE" id="PS00452">
    <property type="entry name" value="GUANYLATE_CYCLASE_1"/>
    <property type="match status" value="1"/>
</dbReference>
<evidence type="ECO:0000256" key="6">
    <source>
        <dbReference type="ARBA" id="ARBA00022842"/>
    </source>
</evidence>
<dbReference type="FunFam" id="1.10.510.10:FF:000941">
    <property type="entry name" value="Guanylate cyclase"/>
    <property type="match status" value="1"/>
</dbReference>
<dbReference type="EC" id="4.6.1.2" evidence="3 15"/>
<evidence type="ECO:0000313" key="22">
    <source>
        <dbReference type="WBParaSite" id="PTRK_0000499800.1"/>
    </source>
</evidence>
<evidence type="ECO:0000256" key="17">
    <source>
        <dbReference type="SAM" id="Phobius"/>
    </source>
</evidence>
<dbReference type="PROSITE" id="PS50125">
    <property type="entry name" value="GUANYLATE_CYCLASE_2"/>
    <property type="match status" value="1"/>
</dbReference>
<evidence type="ECO:0000256" key="13">
    <source>
        <dbReference type="ARBA" id="ARBA00023293"/>
    </source>
</evidence>
<keyword evidence="10" id="KW-0675">Receptor</keyword>
<feature type="coiled-coil region" evidence="16">
    <location>
        <begin position="869"/>
        <end position="896"/>
    </location>
</feature>
<evidence type="ECO:0000256" key="12">
    <source>
        <dbReference type="ARBA" id="ARBA00023239"/>
    </source>
</evidence>
<feature type="domain" description="Guanylate cyclase" evidence="20">
    <location>
        <begin position="932"/>
        <end position="1062"/>
    </location>
</feature>
<keyword evidence="6" id="KW-0460">Magnesium</keyword>
<feature type="signal peptide" evidence="18">
    <location>
        <begin position="1"/>
        <end position="21"/>
    </location>
</feature>
<dbReference type="SUPFAM" id="SSF55073">
    <property type="entry name" value="Nucleotide cyclase"/>
    <property type="match status" value="1"/>
</dbReference>
<evidence type="ECO:0000256" key="9">
    <source>
        <dbReference type="ARBA" id="ARBA00023136"/>
    </source>
</evidence>
<keyword evidence="5" id="KW-0547">Nucleotide-binding</keyword>
<dbReference type="SMART" id="SM00044">
    <property type="entry name" value="CYCc"/>
    <property type="match status" value="1"/>
</dbReference>
<dbReference type="InterPro" id="IPR050401">
    <property type="entry name" value="Cyclic_nucleotide_synthase"/>
</dbReference>
<sequence>MNKIFKFFIFFCLLFDKNINRYQTTVVSSNEKYVTDSTVSDINDQDTVNTTNFDKEVQLFKNSNKSASSNYTLKIGHIGALNAMPGAEIILEMCRKELWNDGVLDETFDVEIINSRACGGSFEGVAVAANMFHLQNVKCFIGPYCNAEMEAVSKMASYWNIPIIGYMAASNVFSDKSIYKTLARVSIRTNNNLAYAVCAMLKHNNWKKVVIVTSVGQIAYERLVAFEQNFHREDISVVRKITFDENLDAQGIIRLGLLNEIRSNARIVICIFSQTRITSQIFLEAVVQSKMNTKDFVYIFPWLQEEAKETVPWVGDSGEINQNVKKLFDNSIIVDDVNGFENTLVLPFKEQMEKNKIDIDQLDLKNLYGYIHLYDALKLYALVGRELIKEYEGNFSAANDGKLVWNKMRRYSFPGLVSNSGVSSGLVVMDDLSERVSSYAAFYVAPNKEEIVKFIEMEPILKSNCDGLKTKTGCFDMKVSDIVTGFWPSDDGNLPKDEPACGYRNERCNYTLYIIIGAIILSVILIIILIVIGSRILENRALAKTPWRIWRDDMRTVSEEEMRSMLSIGSSKTRMSNMSKFIKHHAILGTNTHASYHVYPQKSMIQFCRDDIVLLTQMKQLVHDNINPFIGISFNEKEEMLILWKFCSRGTVQDIIYNEDVNLDSKFHAAFVRDITNGLEYLHLSPVGYHGSLTPWCCLIDRNWTVKLTDYGVANPIEKWTRQGLIAPESVKSEDDKSAAMQKTYILYCAPEVLKTSEQNHRRGLDQTWIKQSQGRRQAGDIYAFGVLMYEILFRKLPFQEDCDLLELVESIKGNQRTVKPIIHDRSQIHPDLAALLFDCWNPNPEIRPTIRRVKLNTEHYLKVKGSLVDQMTRVMEQYANNLEKLVQERTGMLEEANLRADKLLSQLLPSYVAKELKMGRSVPPKMFSQATVMFTDIVGFTKLCGSSSPIEVVNFLNSVYSGFDDIIVKYDAYKVETIGDAYMVVSGIPEENGTRHLANLADVSLEIMSFLHGYRIPHRKNEKLRIRLGLHCGPTAAGVVGLTAPRYCLFGDTVNTASRMESTGVPEQIQVTEYYKEELLSHYPEFHLSLRGPVEVKGKGLINTFWLEGKDGQQITAPLSER</sequence>
<dbReference type="SUPFAM" id="SSF53822">
    <property type="entry name" value="Periplasmic binding protein-like I"/>
    <property type="match status" value="1"/>
</dbReference>
<dbReference type="GO" id="GO:0005886">
    <property type="term" value="C:plasma membrane"/>
    <property type="evidence" value="ECO:0007669"/>
    <property type="project" value="TreeGrafter"/>
</dbReference>
<dbReference type="Gene3D" id="3.30.70.1230">
    <property type="entry name" value="Nucleotide cyclase"/>
    <property type="match status" value="1"/>
</dbReference>
<keyword evidence="16" id="KW-0175">Coiled coil</keyword>
<dbReference type="GO" id="GO:0005525">
    <property type="term" value="F:GTP binding"/>
    <property type="evidence" value="ECO:0007669"/>
    <property type="project" value="UniProtKB-KW"/>
</dbReference>
<dbReference type="Gene3D" id="1.10.510.10">
    <property type="entry name" value="Transferase(Phosphotransferase) domain 1"/>
    <property type="match status" value="1"/>
</dbReference>
<evidence type="ECO:0000313" key="21">
    <source>
        <dbReference type="Proteomes" id="UP000038045"/>
    </source>
</evidence>
<organism evidence="21 22">
    <name type="scientific">Parastrongyloides trichosuri</name>
    <name type="common">Possum-specific nematode worm</name>
    <dbReference type="NCBI Taxonomy" id="131310"/>
    <lineage>
        <taxon>Eukaryota</taxon>
        <taxon>Metazoa</taxon>
        <taxon>Ecdysozoa</taxon>
        <taxon>Nematoda</taxon>
        <taxon>Chromadorea</taxon>
        <taxon>Rhabditida</taxon>
        <taxon>Tylenchina</taxon>
        <taxon>Panagrolaimomorpha</taxon>
        <taxon>Strongyloidoidea</taxon>
        <taxon>Strongyloididae</taxon>
        <taxon>Parastrongyloides</taxon>
    </lineage>
</organism>
<dbReference type="GO" id="GO:0035556">
    <property type="term" value="P:intracellular signal transduction"/>
    <property type="evidence" value="ECO:0007669"/>
    <property type="project" value="InterPro"/>
</dbReference>
<comment type="similarity">
    <text evidence="14">Belongs to the adenylyl cyclase class-4/guanylyl cyclase family.</text>
</comment>
<dbReference type="PROSITE" id="PS50011">
    <property type="entry name" value="PROTEIN_KINASE_DOM"/>
    <property type="match status" value="1"/>
</dbReference>
<dbReference type="Pfam" id="PF01094">
    <property type="entry name" value="ANF_receptor"/>
    <property type="match status" value="1"/>
</dbReference>
<dbReference type="InterPro" id="IPR018297">
    <property type="entry name" value="A/G_cyclase_CS"/>
</dbReference>